<proteinExistence type="predicted"/>
<dbReference type="EMBL" id="JAQQXT010000001">
    <property type="protein sequence ID" value="MDC8770366.1"/>
    <property type="molecule type" value="Genomic_DNA"/>
</dbReference>
<dbReference type="RefSeq" id="WP_273598816.1">
    <property type="nucleotide sequence ID" value="NZ_JAQQXT010000001.1"/>
</dbReference>
<accession>A0ABT5K8U7</accession>
<keyword evidence="4" id="KW-1185">Reference proteome</keyword>
<reference evidence="3 4" key="1">
    <citation type="submission" date="2022-10" db="EMBL/GenBank/DDBJ databases">
        <title>Paucibacter sp. hw1 Genome sequencing.</title>
        <authorList>
            <person name="Park S."/>
        </authorList>
    </citation>
    <scope>NUCLEOTIDE SEQUENCE [LARGE SCALE GENOMIC DNA]</scope>
    <source>
        <strain evidence="4">hw1</strain>
    </source>
</reference>
<dbReference type="PANTHER" id="PTHR39966:SF1">
    <property type="entry name" value="HEMERYTHRIN-LIKE DOMAIN-CONTAINING PROTEIN"/>
    <property type="match status" value="1"/>
</dbReference>
<feature type="compositionally biased region" description="Basic and acidic residues" evidence="1">
    <location>
        <begin position="200"/>
        <end position="211"/>
    </location>
</feature>
<dbReference type="Gene3D" id="1.20.120.520">
    <property type="entry name" value="nmb1532 protein domain like"/>
    <property type="match status" value="1"/>
</dbReference>
<name>A0ABT5K8U7_9BURK</name>
<dbReference type="InterPro" id="IPR012312">
    <property type="entry name" value="Hemerythrin-like"/>
</dbReference>
<evidence type="ECO:0000259" key="2">
    <source>
        <dbReference type="Pfam" id="PF01814"/>
    </source>
</evidence>
<dbReference type="PANTHER" id="PTHR39966">
    <property type="entry name" value="BLL2471 PROTEIN-RELATED"/>
    <property type="match status" value="1"/>
</dbReference>
<sequence length="211" mass="24431">MTTKPLTIKVIQDEHLALGEMLRSVPLLLADWRHRQTLPTASDFATLRAMLFYIDEFPAKLHHPKETELLFPKLRARAPEIRGVLDRLDEEHLRGERAIRDLEHALLAFEMMGEPRRAPFEQMTERYIRAYLNHMQIEEREILPLALKMLSAEDWADLDEAFAANRDPLTGHEPEEQYRALFQKVQFSLPQSVQATQKGGRTEEPGGRLAI</sequence>
<comment type="caution">
    <text evidence="3">The sequence shown here is derived from an EMBL/GenBank/DDBJ whole genome shotgun (WGS) entry which is preliminary data.</text>
</comment>
<feature type="region of interest" description="Disordered" evidence="1">
    <location>
        <begin position="192"/>
        <end position="211"/>
    </location>
</feature>
<evidence type="ECO:0000313" key="3">
    <source>
        <dbReference type="EMBL" id="MDC8770366.1"/>
    </source>
</evidence>
<dbReference type="Proteomes" id="UP001221189">
    <property type="component" value="Unassembled WGS sequence"/>
</dbReference>
<organism evidence="3 4">
    <name type="scientific">Roseateles albus</name>
    <dbReference type="NCBI Taxonomy" id="2987525"/>
    <lineage>
        <taxon>Bacteria</taxon>
        <taxon>Pseudomonadati</taxon>
        <taxon>Pseudomonadota</taxon>
        <taxon>Betaproteobacteria</taxon>
        <taxon>Burkholderiales</taxon>
        <taxon>Sphaerotilaceae</taxon>
        <taxon>Roseateles</taxon>
    </lineage>
</organism>
<evidence type="ECO:0000256" key="1">
    <source>
        <dbReference type="SAM" id="MobiDB-lite"/>
    </source>
</evidence>
<dbReference type="Pfam" id="PF01814">
    <property type="entry name" value="Hemerythrin"/>
    <property type="match status" value="1"/>
</dbReference>
<feature type="domain" description="Hemerythrin-like" evidence="2">
    <location>
        <begin position="8"/>
        <end position="146"/>
    </location>
</feature>
<dbReference type="CDD" id="cd12108">
    <property type="entry name" value="Hr-like"/>
    <property type="match status" value="1"/>
</dbReference>
<evidence type="ECO:0000313" key="4">
    <source>
        <dbReference type="Proteomes" id="UP001221189"/>
    </source>
</evidence>
<gene>
    <name evidence="3" type="ORF">PRZ03_02195</name>
</gene>
<protein>
    <submittedName>
        <fullName evidence="3">Hemerythrin domain-containing protein</fullName>
    </submittedName>
</protein>